<reference evidence="1" key="2">
    <citation type="journal article" date="2022" name="New Phytol.">
        <title>Evolutionary transition to the ectomycorrhizal habit in the genomes of a hyperdiverse lineage of mushroom-forming fungi.</title>
        <authorList>
            <person name="Looney B."/>
            <person name="Miyauchi S."/>
            <person name="Morin E."/>
            <person name="Drula E."/>
            <person name="Courty P.E."/>
            <person name="Kohler A."/>
            <person name="Kuo A."/>
            <person name="LaButti K."/>
            <person name="Pangilinan J."/>
            <person name="Lipzen A."/>
            <person name="Riley R."/>
            <person name="Andreopoulos W."/>
            <person name="He G."/>
            <person name="Johnson J."/>
            <person name="Nolan M."/>
            <person name="Tritt A."/>
            <person name="Barry K.W."/>
            <person name="Grigoriev I.V."/>
            <person name="Nagy L.G."/>
            <person name="Hibbett D."/>
            <person name="Henrissat B."/>
            <person name="Matheny P.B."/>
            <person name="Labbe J."/>
            <person name="Martin F.M."/>
        </authorList>
    </citation>
    <scope>NUCLEOTIDE SEQUENCE</scope>
    <source>
        <strain evidence="1">FP105234-sp</strain>
    </source>
</reference>
<comment type="caution">
    <text evidence="1">The sequence shown here is derived from an EMBL/GenBank/DDBJ whole genome shotgun (WGS) entry which is preliminary data.</text>
</comment>
<name>A0ACB8R8F8_9AGAM</name>
<organism evidence="1 2">
    <name type="scientific">Auriscalpium vulgare</name>
    <dbReference type="NCBI Taxonomy" id="40419"/>
    <lineage>
        <taxon>Eukaryota</taxon>
        <taxon>Fungi</taxon>
        <taxon>Dikarya</taxon>
        <taxon>Basidiomycota</taxon>
        <taxon>Agaricomycotina</taxon>
        <taxon>Agaricomycetes</taxon>
        <taxon>Russulales</taxon>
        <taxon>Auriscalpiaceae</taxon>
        <taxon>Auriscalpium</taxon>
    </lineage>
</organism>
<dbReference type="Proteomes" id="UP000814033">
    <property type="component" value="Unassembled WGS sequence"/>
</dbReference>
<dbReference type="EMBL" id="MU276202">
    <property type="protein sequence ID" value="KAI0040364.1"/>
    <property type="molecule type" value="Genomic_DNA"/>
</dbReference>
<proteinExistence type="predicted"/>
<evidence type="ECO:0000313" key="2">
    <source>
        <dbReference type="Proteomes" id="UP000814033"/>
    </source>
</evidence>
<protein>
    <submittedName>
        <fullName evidence="1">Uncharacterized protein</fullName>
    </submittedName>
</protein>
<evidence type="ECO:0000313" key="1">
    <source>
        <dbReference type="EMBL" id="KAI0040364.1"/>
    </source>
</evidence>
<reference evidence="1" key="1">
    <citation type="submission" date="2021-02" db="EMBL/GenBank/DDBJ databases">
        <authorList>
            <consortium name="DOE Joint Genome Institute"/>
            <person name="Ahrendt S."/>
            <person name="Looney B.P."/>
            <person name="Miyauchi S."/>
            <person name="Morin E."/>
            <person name="Drula E."/>
            <person name="Courty P.E."/>
            <person name="Chicoki N."/>
            <person name="Fauchery L."/>
            <person name="Kohler A."/>
            <person name="Kuo A."/>
            <person name="Labutti K."/>
            <person name="Pangilinan J."/>
            <person name="Lipzen A."/>
            <person name="Riley R."/>
            <person name="Andreopoulos W."/>
            <person name="He G."/>
            <person name="Johnson J."/>
            <person name="Barry K.W."/>
            <person name="Grigoriev I.V."/>
            <person name="Nagy L."/>
            <person name="Hibbett D."/>
            <person name="Henrissat B."/>
            <person name="Matheny P.B."/>
            <person name="Labbe J."/>
            <person name="Martin F."/>
        </authorList>
    </citation>
    <scope>NUCLEOTIDE SEQUENCE</scope>
    <source>
        <strain evidence="1">FP105234-sp</strain>
    </source>
</reference>
<accession>A0ACB8R8F8</accession>
<keyword evidence="2" id="KW-1185">Reference proteome</keyword>
<sequence length="128" mass="14975">MPLELLNSKYWAGAIETTYYQGLESLIWAFTFVLLNFDCDRKTETKRAASAWLTGDYVTCFEKKLCFLMRDVIPCIKNPPEAWKTQWPLAVDLLWVILSQLCRRQLIMWDSQAVLEPILDDTHHSCRS</sequence>
<gene>
    <name evidence="1" type="ORF">FA95DRAFT_885332</name>
</gene>